<dbReference type="RefSeq" id="XP_007812360.1">
    <property type="nucleotide sequence ID" value="XM_007814169.1"/>
</dbReference>
<dbReference type="KEGG" id="maw:19250331"/>
<reference evidence="2 3" key="1">
    <citation type="journal article" date="2011" name="PLoS Genet.">
        <title>Genome sequencing and comparative transcriptomics of the model entomopathogenic fungi Metarhizium anisopliae and M. acridum.</title>
        <authorList>
            <person name="Gao Q."/>
            <person name="Jin K."/>
            <person name="Ying S.H."/>
            <person name="Zhang Y."/>
            <person name="Xiao G."/>
            <person name="Shang Y."/>
            <person name="Duan Z."/>
            <person name="Hu X."/>
            <person name="Xie X.Q."/>
            <person name="Zhou G."/>
            <person name="Peng G."/>
            <person name="Luo Z."/>
            <person name="Huang W."/>
            <person name="Wang B."/>
            <person name="Fang W."/>
            <person name="Wang S."/>
            <person name="Zhong Y."/>
            <person name="Ma L.J."/>
            <person name="St Leger R.J."/>
            <person name="Zhao G.P."/>
            <person name="Pei Y."/>
            <person name="Feng M.G."/>
            <person name="Xia Y."/>
            <person name="Wang C."/>
        </authorList>
    </citation>
    <scope>NUCLEOTIDE SEQUENCE [LARGE SCALE GENOMIC DNA]</scope>
    <source>
        <strain evidence="2 3">CQMa 102</strain>
    </source>
</reference>
<dbReference type="NCBIfam" id="TIGR02452">
    <property type="entry name" value="TIGR02452 family protein"/>
    <property type="match status" value="1"/>
</dbReference>
<dbReference type="eggNOG" id="ENOG502S35J">
    <property type="taxonomic scope" value="Eukaryota"/>
</dbReference>
<dbReference type="InterPro" id="IPR019261">
    <property type="entry name" value="PARG_cat_microbial"/>
</dbReference>
<feature type="domain" description="Microbial-type PARG catalytic" evidence="1">
    <location>
        <begin position="68"/>
        <end position="177"/>
    </location>
</feature>
<dbReference type="AlphaFoldDB" id="E9E822"/>
<accession>E9E822</accession>
<dbReference type="EMBL" id="GL698519">
    <property type="protein sequence ID" value="EFY87893.1"/>
    <property type="molecule type" value="Genomic_DNA"/>
</dbReference>
<dbReference type="Proteomes" id="UP000002499">
    <property type="component" value="Unassembled WGS sequence"/>
</dbReference>
<dbReference type="PANTHER" id="PTHR35596:SF1">
    <property type="entry name" value="MICROBIAL-TYPE PARG CATALYTIC DOMAIN-CONTAINING PROTEIN"/>
    <property type="match status" value="1"/>
</dbReference>
<protein>
    <recommendedName>
        <fullName evidence="1">Microbial-type PARG catalytic domain-containing protein</fullName>
    </recommendedName>
</protein>
<keyword evidence="3" id="KW-1185">Reference proteome</keyword>
<dbReference type="SUPFAM" id="SSF52949">
    <property type="entry name" value="Macro domain-like"/>
    <property type="match status" value="1"/>
</dbReference>
<evidence type="ECO:0000313" key="3">
    <source>
        <dbReference type="Proteomes" id="UP000002499"/>
    </source>
</evidence>
<dbReference type="OMA" id="HARNIPR"/>
<evidence type="ECO:0000313" key="2">
    <source>
        <dbReference type="EMBL" id="EFY87893.1"/>
    </source>
</evidence>
<dbReference type="HOGENOM" id="CLU_024412_0_0_1"/>
<dbReference type="PANTHER" id="PTHR35596">
    <property type="entry name" value="DUF2263 DOMAIN-CONTAINING PROTEIN"/>
    <property type="match status" value="1"/>
</dbReference>
<dbReference type="OrthoDB" id="9985428at2759"/>
<evidence type="ECO:0000259" key="1">
    <source>
        <dbReference type="Pfam" id="PF10021"/>
    </source>
</evidence>
<dbReference type="InterPro" id="IPR012664">
    <property type="entry name" value="CHP02452"/>
</dbReference>
<proteinExistence type="predicted"/>
<organism evidence="3">
    <name type="scientific">Metarhizium acridum (strain CQMa 102)</name>
    <dbReference type="NCBI Taxonomy" id="655827"/>
    <lineage>
        <taxon>Eukaryota</taxon>
        <taxon>Fungi</taxon>
        <taxon>Dikarya</taxon>
        <taxon>Ascomycota</taxon>
        <taxon>Pezizomycotina</taxon>
        <taxon>Sordariomycetes</taxon>
        <taxon>Hypocreomycetidae</taxon>
        <taxon>Hypocreales</taxon>
        <taxon>Clavicipitaceae</taxon>
        <taxon>Metarhizium</taxon>
    </lineage>
</organism>
<dbReference type="GeneID" id="19250331"/>
<name>E9E822_METAQ</name>
<dbReference type="InterPro" id="IPR043472">
    <property type="entry name" value="Macro_dom-like"/>
</dbReference>
<dbReference type="STRING" id="655827.E9E822"/>
<dbReference type="Gene3D" id="3.40.220.10">
    <property type="entry name" value="Leucine Aminopeptidase, subunit E, domain 1"/>
    <property type="match status" value="1"/>
</dbReference>
<gene>
    <name evidence="2" type="ORF">MAC_06020</name>
</gene>
<sequence>MTTFFGFPGRRFATAQNREARSHRPPAEADLQRTLLRRVAQETSAATDRMQRLVGEHTNLAWSQKYSAHARNIPRTHPPFTGHGTTIKVVNMDTLDAATELWRRAMEQRDARSGRYPRPAVLNFANADRPGGGWLNGAMAQEEAICYRSTLARSLDKRHYPLRENEGIYSSRVIVLRSSEKSGHKWLRYKTAEDLPWFSALTIAAIYKPETRSERVGTPPQWTKVFARQQDREVTKTKMRLALRMAATNGHDMLVLGAFGCGVFENPPWDVARCWLEVLREHAQQHAHQWRCVWFAVYDPRGQGNFRTFKEVLDGKRV</sequence>
<dbReference type="InParanoid" id="E9E822"/>
<dbReference type="Pfam" id="PF10021">
    <property type="entry name" value="PARG_cat_microb"/>
    <property type="match status" value="1"/>
</dbReference>